<dbReference type="HOGENOM" id="CLU_044121_2_1_1"/>
<dbReference type="InParanoid" id="J4H2H3"/>
<dbReference type="GO" id="GO:0005634">
    <property type="term" value="C:nucleus"/>
    <property type="evidence" value="ECO:0007669"/>
    <property type="project" value="TreeGrafter"/>
</dbReference>
<keyword evidence="3" id="KW-1185">Reference proteome</keyword>
<dbReference type="OrthoDB" id="5987198at2759"/>
<dbReference type="GO" id="GO:0004674">
    <property type="term" value="F:protein serine/threonine kinase activity"/>
    <property type="evidence" value="ECO:0007669"/>
    <property type="project" value="TreeGrafter"/>
</dbReference>
<evidence type="ECO:0000259" key="1">
    <source>
        <dbReference type="PROSITE" id="PS50011"/>
    </source>
</evidence>
<dbReference type="RefSeq" id="XP_012180807.1">
    <property type="nucleotide sequence ID" value="XM_012325417.1"/>
</dbReference>
<reference evidence="2 3" key="1">
    <citation type="journal article" date="2012" name="Appl. Environ. Microbiol.">
        <title>Short-read sequencing for genomic analysis of the brown rot fungus Fibroporia radiculosa.</title>
        <authorList>
            <person name="Tang J.D."/>
            <person name="Perkins A.D."/>
            <person name="Sonstegard T.S."/>
            <person name="Schroeder S.G."/>
            <person name="Burgess S.C."/>
            <person name="Diehl S.V."/>
        </authorList>
    </citation>
    <scope>NUCLEOTIDE SEQUENCE [LARGE SCALE GENOMIC DNA]</scope>
    <source>
        <strain evidence="2 3">TFFH 294</strain>
    </source>
</reference>
<accession>J4H2H3</accession>
<dbReference type="GO" id="GO:0005524">
    <property type="term" value="F:ATP binding"/>
    <property type="evidence" value="ECO:0007669"/>
    <property type="project" value="InterPro"/>
</dbReference>
<dbReference type="InterPro" id="IPR000719">
    <property type="entry name" value="Prot_kinase_dom"/>
</dbReference>
<name>J4H2H3_9APHY</name>
<dbReference type="PANTHER" id="PTHR44167">
    <property type="entry name" value="OVARIAN-SPECIFIC SERINE/THREONINE-PROTEIN KINASE LOK-RELATED"/>
    <property type="match status" value="1"/>
</dbReference>
<dbReference type="PANTHER" id="PTHR44167:SF30">
    <property type="entry name" value="PHOSPHORYLASE KINASE"/>
    <property type="match status" value="1"/>
</dbReference>
<dbReference type="PROSITE" id="PS50011">
    <property type="entry name" value="PROTEIN_KINASE_DOM"/>
    <property type="match status" value="1"/>
</dbReference>
<dbReference type="InterPro" id="IPR011009">
    <property type="entry name" value="Kinase-like_dom_sf"/>
</dbReference>
<protein>
    <recommendedName>
        <fullName evidence="1">Protein kinase domain-containing protein</fullName>
    </recommendedName>
</protein>
<dbReference type="Gene3D" id="1.10.510.10">
    <property type="entry name" value="Transferase(Phosphotransferase) domain 1"/>
    <property type="match status" value="1"/>
</dbReference>
<dbReference type="GO" id="GO:0044773">
    <property type="term" value="P:mitotic DNA damage checkpoint signaling"/>
    <property type="evidence" value="ECO:0007669"/>
    <property type="project" value="TreeGrafter"/>
</dbReference>
<evidence type="ECO:0000313" key="2">
    <source>
        <dbReference type="EMBL" id="CCM01524.1"/>
    </source>
</evidence>
<dbReference type="SUPFAM" id="SSF56112">
    <property type="entry name" value="Protein kinase-like (PK-like)"/>
    <property type="match status" value="1"/>
</dbReference>
<dbReference type="SMART" id="SM00220">
    <property type="entry name" value="S_TKc"/>
    <property type="match status" value="1"/>
</dbReference>
<dbReference type="Proteomes" id="UP000006352">
    <property type="component" value="Unassembled WGS sequence"/>
</dbReference>
<evidence type="ECO:0000313" key="3">
    <source>
        <dbReference type="Proteomes" id="UP000006352"/>
    </source>
</evidence>
<dbReference type="EMBL" id="HE797037">
    <property type="protein sequence ID" value="CCM01524.1"/>
    <property type="molecule type" value="Genomic_DNA"/>
</dbReference>
<feature type="domain" description="Protein kinase" evidence="1">
    <location>
        <begin position="22"/>
        <end position="373"/>
    </location>
</feature>
<proteinExistence type="predicted"/>
<dbReference type="GeneID" id="24096435"/>
<organism evidence="2 3">
    <name type="scientific">Fibroporia radiculosa</name>
    <dbReference type="NCBI Taxonomy" id="599839"/>
    <lineage>
        <taxon>Eukaryota</taxon>
        <taxon>Fungi</taxon>
        <taxon>Dikarya</taxon>
        <taxon>Basidiomycota</taxon>
        <taxon>Agaricomycotina</taxon>
        <taxon>Agaricomycetes</taxon>
        <taxon>Polyporales</taxon>
        <taxon>Fibroporiaceae</taxon>
        <taxon>Fibroporia</taxon>
    </lineage>
</organism>
<gene>
    <name evidence="2" type="ORF">FIBRA_03580</name>
</gene>
<dbReference type="STRING" id="599839.J4H2H3"/>
<sequence length="373" mass="42838">MTSGNKNLPSYAIISREEAQYYEELTKKGTYDLGPTELFWRDRQAHLEDHGYMLRARYHPDWSPSWLGSSRDPAFCEDSIILHKFNVIDAIRQNDGFLVALKTTRNNSGEIAIASFLSSSSLRKDPSNHCIPVLDTLPDPLETNKSLLIMPYLRPFNDPEFRAIGEVVEFVQQTLEGLSFLHRNYIAHRDCAAANIMMDGRPLYPHGHHPVRRNYTTDGVFDVVPLSRLDCPVRYYFIDFGISTRFLEGSSTYVLGRQGRDKDVPELSSEVPYDAFKVDIFTLGNLYRTEFYEKYHGLDFLRPLITSMTQRAPDKRPTVEEVLGSFQDICASLNSVTLRWRLRSRAESPPERVLYDTVAVAREGIYHLKRLVA</sequence>
<dbReference type="AlphaFoldDB" id="J4H2H3"/>